<reference evidence="4 5" key="1">
    <citation type="submission" date="2017-09" db="EMBL/GenBank/DDBJ databases">
        <title>Biodiversity and function of Thalassospira species in the particle-attached aromatic-hydrocarbon-degrading consortia from the surface seawater of the South China Sea.</title>
        <authorList>
            <person name="Dong C."/>
            <person name="Liu R."/>
            <person name="Shao Z."/>
        </authorList>
    </citation>
    <scope>NUCLEOTIDE SEQUENCE [LARGE SCALE GENOMIC DNA]</scope>
    <source>
        <strain evidence="4 5">CSC1P2</strain>
    </source>
</reference>
<evidence type="ECO:0000313" key="4">
    <source>
        <dbReference type="EMBL" id="PKR50441.1"/>
    </source>
</evidence>
<dbReference type="PANTHER" id="PTHR30121:SF12">
    <property type="entry name" value="TYPE IV SECRETION SYSTEM PROTEIN CAGE"/>
    <property type="match status" value="1"/>
</dbReference>
<name>A0A2N3KIS0_9PROT</name>
<accession>A0A2N3KIS0</accession>
<feature type="compositionally biased region" description="Basic and acidic residues" evidence="1">
    <location>
        <begin position="843"/>
        <end position="864"/>
    </location>
</feature>
<comment type="caution">
    <text evidence="4">The sequence shown here is derived from an EMBL/GenBank/DDBJ whole genome shotgun (WGS) entry which is preliminary data.</text>
</comment>
<feature type="transmembrane region" description="Helical" evidence="2">
    <location>
        <begin position="20"/>
        <end position="42"/>
    </location>
</feature>
<feature type="region of interest" description="Disordered" evidence="1">
    <location>
        <begin position="842"/>
        <end position="864"/>
    </location>
</feature>
<organism evidence="4 5">
    <name type="scientific">Thalassospira marina</name>
    <dbReference type="NCBI Taxonomy" id="2048283"/>
    <lineage>
        <taxon>Bacteria</taxon>
        <taxon>Pseudomonadati</taxon>
        <taxon>Pseudomonadota</taxon>
        <taxon>Alphaproteobacteria</taxon>
        <taxon>Rhodospirillales</taxon>
        <taxon>Thalassospiraceae</taxon>
        <taxon>Thalassospira</taxon>
    </lineage>
</organism>
<gene>
    <name evidence="4" type="ORF">COO20_21450</name>
</gene>
<dbReference type="SUPFAM" id="SSF52540">
    <property type="entry name" value="P-loop containing nucleoside triphosphate hydrolases"/>
    <property type="match status" value="1"/>
</dbReference>
<sequence>MDINEQLIAAPDPMFFLYRLGLLAVCCIAVLLLFMPAVRAFFFPVIKRNKLSDHIAYRKIGNDGRTVICEDGTLFQVVRVRGLDSDSLPSDAQADLFLKRKAWLSNLSTFSGSPFEGRIICIDTRRLVDLARNSQNAISAWMDLVFGQYMKRFSRSYRNTHYVLVAVPGTAKLAQDQLDSAVTTMVRQLGNVEQGGYSYGAEPLELARRKSSNSQLLTFLAQMLNPGHTTVVRSDALGDNDVASLLCQSKVSFRSADFGIKPSDGLALFSYRARKTWMGAVMLRTSGMRWSETLSKRLLSLDHKLVLAQWITPWDRRKSRAYVQEAMKTGGQEGVTGATANELIAAEELIDIQSSEAGELFFEYEITVFVHGETRAEVLKGISAVVTVFEDERCTAVQVTDELDERWFSLFPPYQARTRPLTPCTSNIANFVCFPSPQQGFDKCDWGQRAVQYFHTASKSAYGFIFHALDHSKAAGHTAIFGQTGGGKTVLQNILAASTLGYPDARVFILDRYDSSYVFTKACGGKYIYIDTSHEVPASEIARLNPFSLDLRADGSGDTLFVQQWLAQHTLCLDDAESLEHISRILRGMSRLDPSKRNMIEFEKECPEGSFLKTAVKSWIPGGEFGHILSTRKDSLSFSDDCRLFTFDFETILANPRLSQSILPYIAYRIEIQVKRLGCPWLLIVDETKALLSGNSVFAEWYGKLHDEARRLRGVIFSSFQRIDQAAKLNALSLMKEACTNLLFLPNESADAHDYMTVLGVGDQSFSAIKRQSPLTEDLEYFAVLQRKNQGSVILTTDLSDLNDSEHGPLMQLFESGPEAANEFRRFELQYGAGPAAVGPYLEARKEKHRRESGAGNHLEEAAE</sequence>
<dbReference type="PANTHER" id="PTHR30121">
    <property type="entry name" value="UNCHARACTERIZED PROTEIN YJGR-RELATED"/>
    <property type="match status" value="1"/>
</dbReference>
<dbReference type="Pfam" id="PF01935">
    <property type="entry name" value="DUF87"/>
    <property type="match status" value="1"/>
</dbReference>
<protein>
    <submittedName>
        <fullName evidence="4">DUF87 domain-containing protein</fullName>
    </submittedName>
</protein>
<evidence type="ECO:0000256" key="1">
    <source>
        <dbReference type="SAM" id="MobiDB-lite"/>
    </source>
</evidence>
<feature type="domain" description="Helicase HerA central" evidence="3">
    <location>
        <begin position="475"/>
        <end position="550"/>
    </location>
</feature>
<proteinExistence type="predicted"/>
<dbReference type="AlphaFoldDB" id="A0A2N3KIS0"/>
<dbReference type="RefSeq" id="WP_085594420.1">
    <property type="nucleotide sequence ID" value="NZ_NWTK01000017.1"/>
</dbReference>
<evidence type="ECO:0000256" key="2">
    <source>
        <dbReference type="SAM" id="Phobius"/>
    </source>
</evidence>
<evidence type="ECO:0000313" key="5">
    <source>
        <dbReference type="Proteomes" id="UP000233597"/>
    </source>
</evidence>
<keyword evidence="2" id="KW-1133">Transmembrane helix</keyword>
<dbReference type="InterPro" id="IPR051162">
    <property type="entry name" value="T4SS_component"/>
</dbReference>
<evidence type="ECO:0000259" key="3">
    <source>
        <dbReference type="Pfam" id="PF01935"/>
    </source>
</evidence>
<dbReference type="InterPro" id="IPR027417">
    <property type="entry name" value="P-loop_NTPase"/>
</dbReference>
<dbReference type="Proteomes" id="UP000233597">
    <property type="component" value="Unassembled WGS sequence"/>
</dbReference>
<dbReference type="InterPro" id="IPR002789">
    <property type="entry name" value="HerA_central"/>
</dbReference>
<keyword evidence="2" id="KW-0812">Transmembrane</keyword>
<dbReference type="Gene3D" id="3.40.50.300">
    <property type="entry name" value="P-loop containing nucleotide triphosphate hydrolases"/>
    <property type="match status" value="2"/>
</dbReference>
<dbReference type="EMBL" id="NWTK01000017">
    <property type="protein sequence ID" value="PKR50441.1"/>
    <property type="molecule type" value="Genomic_DNA"/>
</dbReference>
<dbReference type="OrthoDB" id="9816422at2"/>
<keyword evidence="2" id="KW-0472">Membrane</keyword>